<dbReference type="EMBL" id="BSVB01000001">
    <property type="protein sequence ID" value="GMA96396.1"/>
    <property type="molecule type" value="Genomic_DNA"/>
</dbReference>
<reference evidence="4" key="1">
    <citation type="journal article" date="2019" name="Int. J. Syst. Evol. Microbiol.">
        <title>The Global Catalogue of Microorganisms (GCM) 10K type strain sequencing project: providing services to taxonomists for standard genome sequencing and annotation.</title>
        <authorList>
            <consortium name="The Broad Institute Genomics Platform"/>
            <consortium name="The Broad Institute Genome Sequencing Center for Infectious Disease"/>
            <person name="Wu L."/>
            <person name="Ma J."/>
        </authorList>
    </citation>
    <scope>NUCLEOTIDE SEQUENCE [LARGE SCALE GENOMIC DNA]</scope>
    <source>
        <strain evidence="4">NBRC 108894</strain>
    </source>
</reference>
<feature type="transmembrane region" description="Helical" evidence="1">
    <location>
        <begin position="347"/>
        <end position="369"/>
    </location>
</feature>
<organism evidence="3 4">
    <name type="scientific">Pseudolysinimonas kribbensis</name>
    <dbReference type="NCBI Taxonomy" id="433641"/>
    <lineage>
        <taxon>Bacteria</taxon>
        <taxon>Bacillati</taxon>
        <taxon>Actinomycetota</taxon>
        <taxon>Actinomycetes</taxon>
        <taxon>Micrococcales</taxon>
        <taxon>Microbacteriaceae</taxon>
        <taxon>Pseudolysinimonas</taxon>
    </lineage>
</organism>
<feature type="transmembrane region" description="Helical" evidence="1">
    <location>
        <begin position="273"/>
        <end position="290"/>
    </location>
</feature>
<feature type="transmembrane region" description="Helical" evidence="1">
    <location>
        <begin position="241"/>
        <end position="261"/>
    </location>
</feature>
<feature type="transmembrane region" description="Helical" evidence="1">
    <location>
        <begin position="311"/>
        <end position="335"/>
    </location>
</feature>
<evidence type="ECO:0000259" key="2">
    <source>
        <dbReference type="Pfam" id="PF01757"/>
    </source>
</evidence>
<dbReference type="RefSeq" id="WP_284254987.1">
    <property type="nucleotide sequence ID" value="NZ_BAAAQO010000004.1"/>
</dbReference>
<feature type="transmembrane region" description="Helical" evidence="1">
    <location>
        <begin position="209"/>
        <end position="229"/>
    </location>
</feature>
<comment type="caution">
    <text evidence="3">The sequence shown here is derived from an EMBL/GenBank/DDBJ whole genome shotgun (WGS) entry which is preliminary data.</text>
</comment>
<feature type="domain" description="Acyltransferase 3" evidence="2">
    <location>
        <begin position="17"/>
        <end position="369"/>
    </location>
</feature>
<protein>
    <recommendedName>
        <fullName evidence="2">Acyltransferase 3 domain-containing protein</fullName>
    </recommendedName>
</protein>
<feature type="transmembrane region" description="Helical" evidence="1">
    <location>
        <begin position="167"/>
        <end position="187"/>
    </location>
</feature>
<name>A0ABQ6KD97_9MICO</name>
<keyword evidence="1" id="KW-0812">Transmembrane</keyword>
<gene>
    <name evidence="3" type="ORF">GCM10025881_32200</name>
</gene>
<feature type="transmembrane region" description="Helical" evidence="1">
    <location>
        <begin position="406"/>
        <end position="425"/>
    </location>
</feature>
<evidence type="ECO:0000256" key="1">
    <source>
        <dbReference type="SAM" id="Phobius"/>
    </source>
</evidence>
<keyword evidence="4" id="KW-1185">Reference proteome</keyword>
<keyword evidence="1" id="KW-1133">Transmembrane helix</keyword>
<proteinExistence type="predicted"/>
<dbReference type="InterPro" id="IPR002656">
    <property type="entry name" value="Acyl_transf_3_dom"/>
</dbReference>
<feature type="transmembrane region" description="Helical" evidence="1">
    <location>
        <begin position="20"/>
        <end position="40"/>
    </location>
</feature>
<feature type="transmembrane region" description="Helical" evidence="1">
    <location>
        <begin position="130"/>
        <end position="155"/>
    </location>
</feature>
<accession>A0ABQ6KD97</accession>
<evidence type="ECO:0000313" key="3">
    <source>
        <dbReference type="EMBL" id="GMA96396.1"/>
    </source>
</evidence>
<sequence length="450" mass="48746">MSARPSSIDLSKRDLTLDLARVFCVLLVVVIHLLEVGVGAGPHGIVVTRPLEHQWWFDGVTWVMQIMPLFFVVGGFAGMTAWRNLRRRGGTAADFVRNRVLRLAQPALPLFVFYVAALGIATLVGAPPALVASVAVGAGSPLWFIAAYTLCQALLPALATWHERNRWAPLAVLLAGVIIVDVLRYTVPGHLDFSYAYADVHVTLDGDTIGLLDMLFVWPLVQQLGFWYADGWFDRRRWWQLALLGLGAWATLFPMVFAGPYSADMLTNLNPPTLPLVALGLAQACTLRLLKPALTGLMRTRGARGIVFLAGTRLMTIYLWHLPIIIALAGLALLIPGASPTPGSAAWWWSRIAVYVLVLGLLFALSLLVGRWEAPRELGPTPPIGVVAVCAALTFLPTFLEIELFLSLPLAVFGAVCFGIAVLLLGRWRGARQTAASPRSSAAVAPDPAS</sequence>
<feature type="transmembrane region" description="Helical" evidence="1">
    <location>
        <begin position="103"/>
        <end position="124"/>
    </location>
</feature>
<evidence type="ECO:0000313" key="4">
    <source>
        <dbReference type="Proteomes" id="UP001157034"/>
    </source>
</evidence>
<dbReference type="Proteomes" id="UP001157034">
    <property type="component" value="Unassembled WGS sequence"/>
</dbReference>
<feature type="transmembrane region" description="Helical" evidence="1">
    <location>
        <begin position="60"/>
        <end position="82"/>
    </location>
</feature>
<dbReference type="Pfam" id="PF01757">
    <property type="entry name" value="Acyl_transf_3"/>
    <property type="match status" value="1"/>
</dbReference>
<feature type="transmembrane region" description="Helical" evidence="1">
    <location>
        <begin position="381"/>
        <end position="400"/>
    </location>
</feature>
<keyword evidence="1" id="KW-0472">Membrane</keyword>